<gene>
    <name evidence="7" type="primary">ABSGL_15122.1 scaffold 15162</name>
</gene>
<dbReference type="STRING" id="4829.A0A163KAZ1"/>
<dbReference type="InterPro" id="IPR037525">
    <property type="entry name" value="Velvet_dom"/>
</dbReference>
<sequence length="332" mass="37578">MSHPFQFHIGRKSLDPPPIIQLHLPQRTEQGTMNLLQSPCLFICANLAHPRDDNEVYTPSHNALSGQVVSSLYKLTNEQNEVNGYFLFGDLSVKVNGVFRLKLSLFEINSEGSVYKSSIFSDPFTAYSARAYPGTLEPTSLSKLFYAQGARLRLPKDYGGSNQINRPQKRKLDDEEESLDSDCNRHEMNSPTNPAQAPIRTHYSMDPTQPYHYHPHPHHQPHAQQQQTQQQHPYNPPYCPPVVTALDRRHSLTSTEDGGSPQSIHTPLSPLQELLPFSTQTQPMIRLPPLKFNMSPWQQQEQTNNNGDPVHSPIFLPPLHSLVTYSTTPSFL</sequence>
<dbReference type="Gene3D" id="2.60.40.3960">
    <property type="entry name" value="Velvet domain"/>
    <property type="match status" value="1"/>
</dbReference>
<dbReference type="GO" id="GO:0005634">
    <property type="term" value="C:nucleus"/>
    <property type="evidence" value="ECO:0007669"/>
    <property type="project" value="UniProtKB-SubCell"/>
</dbReference>
<feature type="compositionally biased region" description="Low complexity" evidence="5">
    <location>
        <begin position="222"/>
        <end position="233"/>
    </location>
</feature>
<dbReference type="InterPro" id="IPR038491">
    <property type="entry name" value="Velvet_dom_sf"/>
</dbReference>
<keyword evidence="3" id="KW-0804">Transcription</keyword>
<name>A0A163KAZ1_ABSGL</name>
<feature type="domain" description="Velvet" evidence="6">
    <location>
        <begin position="1"/>
        <end position="155"/>
    </location>
</feature>
<keyword evidence="2" id="KW-0805">Transcription regulation</keyword>
<dbReference type="PANTHER" id="PTHR33572">
    <property type="entry name" value="SPORE DEVELOPMENT REGULATOR VOSA"/>
    <property type="match status" value="1"/>
</dbReference>
<keyword evidence="4" id="KW-0539">Nucleus</keyword>
<evidence type="ECO:0000313" key="8">
    <source>
        <dbReference type="Proteomes" id="UP000078561"/>
    </source>
</evidence>
<reference evidence="7" key="1">
    <citation type="submission" date="2016-04" db="EMBL/GenBank/DDBJ databases">
        <authorList>
            <person name="Evans L.H."/>
            <person name="Alamgir A."/>
            <person name="Owens N."/>
            <person name="Weber N.D."/>
            <person name="Virtaneva K."/>
            <person name="Barbian K."/>
            <person name="Babar A."/>
            <person name="Rosenke K."/>
        </authorList>
    </citation>
    <scope>NUCLEOTIDE SEQUENCE [LARGE SCALE GENOMIC DNA]</scope>
    <source>
        <strain evidence="7">CBS 101.48</strain>
    </source>
</reference>
<evidence type="ECO:0000256" key="4">
    <source>
        <dbReference type="ARBA" id="ARBA00023242"/>
    </source>
</evidence>
<dbReference type="PROSITE" id="PS51821">
    <property type="entry name" value="VELVET"/>
    <property type="match status" value="1"/>
</dbReference>
<evidence type="ECO:0000256" key="5">
    <source>
        <dbReference type="SAM" id="MobiDB-lite"/>
    </source>
</evidence>
<dbReference type="PANTHER" id="PTHR33572:SF18">
    <property type="entry name" value="SPORE DEVELOPMENT REGULATOR VOSA"/>
    <property type="match status" value="1"/>
</dbReference>
<evidence type="ECO:0000256" key="2">
    <source>
        <dbReference type="ARBA" id="ARBA00023015"/>
    </source>
</evidence>
<protein>
    <recommendedName>
        <fullName evidence="6">Velvet domain-containing protein</fullName>
    </recommendedName>
</protein>
<comment type="subcellular location">
    <subcellularLocation>
        <location evidence="1">Nucleus</location>
    </subcellularLocation>
</comment>
<organism evidence="7">
    <name type="scientific">Absidia glauca</name>
    <name type="common">Pin mould</name>
    <dbReference type="NCBI Taxonomy" id="4829"/>
    <lineage>
        <taxon>Eukaryota</taxon>
        <taxon>Fungi</taxon>
        <taxon>Fungi incertae sedis</taxon>
        <taxon>Mucoromycota</taxon>
        <taxon>Mucoromycotina</taxon>
        <taxon>Mucoromycetes</taxon>
        <taxon>Mucorales</taxon>
        <taxon>Cunninghamellaceae</taxon>
        <taxon>Absidia</taxon>
    </lineage>
</organism>
<accession>A0A163KAZ1</accession>
<dbReference type="OrthoDB" id="5599552at2759"/>
<dbReference type="InParanoid" id="A0A163KAZ1"/>
<dbReference type="Proteomes" id="UP000078561">
    <property type="component" value="Unassembled WGS sequence"/>
</dbReference>
<evidence type="ECO:0000256" key="1">
    <source>
        <dbReference type="ARBA" id="ARBA00004123"/>
    </source>
</evidence>
<evidence type="ECO:0000259" key="6">
    <source>
        <dbReference type="PROSITE" id="PS51821"/>
    </source>
</evidence>
<evidence type="ECO:0000256" key="3">
    <source>
        <dbReference type="ARBA" id="ARBA00023163"/>
    </source>
</evidence>
<keyword evidence="8" id="KW-1185">Reference proteome</keyword>
<dbReference type="EMBL" id="LT555008">
    <property type="protein sequence ID" value="SAM09446.1"/>
    <property type="molecule type" value="Genomic_DNA"/>
</dbReference>
<dbReference type="InterPro" id="IPR021740">
    <property type="entry name" value="Velvet"/>
</dbReference>
<dbReference type="AlphaFoldDB" id="A0A163KAZ1"/>
<proteinExistence type="predicted"/>
<evidence type="ECO:0000313" key="7">
    <source>
        <dbReference type="EMBL" id="SAM09446.1"/>
    </source>
</evidence>
<feature type="region of interest" description="Disordered" evidence="5">
    <location>
        <begin position="156"/>
        <end position="237"/>
    </location>
</feature>
<dbReference type="Pfam" id="PF11754">
    <property type="entry name" value="Velvet"/>
    <property type="match status" value="1"/>
</dbReference>